<protein>
    <recommendedName>
        <fullName evidence="5">EF-hand domain-containing protein</fullName>
    </recommendedName>
</protein>
<evidence type="ECO:0000313" key="4">
    <source>
        <dbReference type="Proteomes" id="UP000007799"/>
    </source>
</evidence>
<accession>F2USH2</accession>
<evidence type="ECO:0000256" key="1">
    <source>
        <dbReference type="SAM" id="Coils"/>
    </source>
</evidence>
<evidence type="ECO:0000256" key="2">
    <source>
        <dbReference type="SAM" id="MobiDB-lite"/>
    </source>
</evidence>
<gene>
    <name evidence="3" type="ORF">PTSG_11026</name>
</gene>
<feature type="compositionally biased region" description="Basic and acidic residues" evidence="2">
    <location>
        <begin position="29"/>
        <end position="40"/>
    </location>
</feature>
<dbReference type="InParanoid" id="F2USH2"/>
<dbReference type="AlphaFoldDB" id="F2USH2"/>
<feature type="compositionally biased region" description="Basic and acidic residues" evidence="2">
    <location>
        <begin position="557"/>
        <end position="570"/>
    </location>
</feature>
<evidence type="ECO:0008006" key="5">
    <source>
        <dbReference type="Google" id="ProtNLM"/>
    </source>
</evidence>
<keyword evidence="4" id="KW-1185">Reference proteome</keyword>
<name>F2USH2_SALR5</name>
<dbReference type="GeneID" id="16068477"/>
<organism evidence="4">
    <name type="scientific">Salpingoeca rosetta (strain ATCC 50818 / BSB-021)</name>
    <dbReference type="NCBI Taxonomy" id="946362"/>
    <lineage>
        <taxon>Eukaryota</taxon>
        <taxon>Choanoflagellata</taxon>
        <taxon>Craspedida</taxon>
        <taxon>Salpingoecidae</taxon>
        <taxon>Salpingoeca</taxon>
    </lineage>
</organism>
<feature type="region of interest" description="Disordered" evidence="2">
    <location>
        <begin position="556"/>
        <end position="680"/>
    </location>
</feature>
<dbReference type="Gene3D" id="1.10.287.1490">
    <property type="match status" value="1"/>
</dbReference>
<feature type="coiled-coil region" evidence="1">
    <location>
        <begin position="153"/>
        <end position="230"/>
    </location>
</feature>
<feature type="coiled-coil region" evidence="1">
    <location>
        <begin position="262"/>
        <end position="523"/>
    </location>
</feature>
<dbReference type="RefSeq" id="XP_004987950.1">
    <property type="nucleotide sequence ID" value="XM_004987893.1"/>
</dbReference>
<keyword evidence="1" id="KW-0175">Coiled coil</keyword>
<reference evidence="3" key="1">
    <citation type="submission" date="2009-08" db="EMBL/GenBank/DDBJ databases">
        <title>Annotation of Salpingoeca rosetta.</title>
        <authorList>
            <consortium name="The Broad Institute Genome Sequencing Platform"/>
            <person name="Russ C."/>
            <person name="Cuomo C."/>
            <person name="Burger G."/>
            <person name="Gray M.W."/>
            <person name="Holland P.W.H."/>
            <person name="King N."/>
            <person name="Lang F.B.F."/>
            <person name="Roger A.J."/>
            <person name="Ruiz-Trillo I."/>
            <person name="Young S.K."/>
            <person name="Zeng Q."/>
            <person name="Gargeya S."/>
            <person name="Alvarado L."/>
            <person name="Berlin A."/>
            <person name="Chapman S.B."/>
            <person name="Chen Z."/>
            <person name="Freedman E."/>
            <person name="Gellesch M."/>
            <person name="Goldberg J."/>
            <person name="Griggs A."/>
            <person name="Gujja S."/>
            <person name="Heilman E."/>
            <person name="Heiman D."/>
            <person name="Howarth C."/>
            <person name="Mehta T."/>
            <person name="Neiman D."/>
            <person name="Pearson M."/>
            <person name="Roberts A."/>
            <person name="Saif S."/>
            <person name="Shea T."/>
            <person name="Shenoy N."/>
            <person name="Sisk P."/>
            <person name="Stolte C."/>
            <person name="Sykes S."/>
            <person name="White J."/>
            <person name="Yandava C."/>
            <person name="Haas B."/>
            <person name="Nusbaum C."/>
            <person name="Birren B."/>
        </authorList>
    </citation>
    <scope>NUCLEOTIDE SEQUENCE [LARGE SCALE GENOMIC DNA]</scope>
    <source>
        <strain evidence="3">ATCC 50818</strain>
    </source>
</reference>
<dbReference type="EMBL" id="GL832994">
    <property type="protein sequence ID" value="EGD81081.1"/>
    <property type="molecule type" value="Genomic_DNA"/>
</dbReference>
<feature type="region of interest" description="Disordered" evidence="2">
    <location>
        <begin position="1"/>
        <end position="56"/>
    </location>
</feature>
<dbReference type="Proteomes" id="UP000007799">
    <property type="component" value="Unassembled WGS sequence"/>
</dbReference>
<dbReference type="STRING" id="946362.F2USH2"/>
<dbReference type="eggNOG" id="ENOG502QR8U">
    <property type="taxonomic scope" value="Eukaryota"/>
</dbReference>
<proteinExistence type="predicted"/>
<dbReference type="KEGG" id="sre:PTSG_11026"/>
<sequence>MSRHSSTKRADLEVYVSEGEPQHNVHLPETFEPRRLKADGSHPAAPSKQKSQRKDDALRALFNSVSTKDGKRVYADGLRVIISKLMCATPISTFFGASPREVSEEHAYRVMSFLDRRSAGHLTMEDFCEALDVCVRDDGQPSKFHHSLLMADALALHEHNLDLEEEVESLKETHAAEKAKLTKQVDSLRQELLDLEQQNTDVLDEADTEMNNLQRQNMFLKTELVRARSHQNLADQLAPDDGENDMSVCSFDRRDSAESIGVVSQTSELDALRDEIATLTEQLAQLSDELVEEKSRSTDLQDQLLAASEALQRAEHKNTLAETQLSSLTADLNRVTAELKDLKARPSRTSLDISGMNYAMALGIELQVEAMRTENSNLKKENTDLKQRLLEHEATAQEKQKELEATVAKLRAQMVEMEKRHAVEAEATQDEVNVRLSRKNEELREQLKTQAKEATARQRDMELRVKMLREQLAQTEKQLKQADASASTIKLEVQSLRARLRAREDAGTQIATLQQELKTATADKHKLSSCVEQLHAKLRNAEFEQTKQAQHIQALEADQRAQTRELERLRRQSSRWGDQQQQQRHHHQQEAREHEQIQRTPNPRWPARQQQQQQQHGSVGEPVYDQGRKGRRGRISLVAGKSTADVRERSAVDTPLRGGGMVRADDNDGRGGHGTGIGGDTKLTEEMLKLREDNLRLQDVVTALKRVQTDLMGEVSRLRKLLSMHTNLQEQPKQLLKLDDVLESVSKIRQQQRTAALEQMEDLAAINRTLQGAYARSRMASQSFTADRFASSSETDVYSTESNSPTADAASVYGGDLYGGLVRETGFQLSPAHADPVSFDVVCHPSTAAYTFGLQGPCRLVLSENDVRIQHMSTRRQHAWPWHSIARLVRDEAYVSLLVDGVDGRELELLMYSDEADRIAKTFSLFV</sequence>
<evidence type="ECO:0000313" key="3">
    <source>
        <dbReference type="EMBL" id="EGD81081.1"/>
    </source>
</evidence>
<feature type="compositionally biased region" description="Basic and acidic residues" evidence="2">
    <location>
        <begin position="588"/>
        <end position="597"/>
    </location>
</feature>